<evidence type="ECO:0000313" key="2">
    <source>
        <dbReference type="EMBL" id="KAG2902287.1"/>
    </source>
</evidence>
<dbReference type="EMBL" id="RCMV01001956">
    <property type="protein sequence ID" value="KAG3205358.1"/>
    <property type="molecule type" value="Genomic_DNA"/>
</dbReference>
<dbReference type="EMBL" id="RCMK01001089">
    <property type="protein sequence ID" value="KAG2902287.1"/>
    <property type="molecule type" value="Genomic_DNA"/>
</dbReference>
<gene>
    <name evidence="2" type="ORF">PC117_g21507</name>
    <name evidence="3" type="ORF">PC129_g22134</name>
</gene>
<evidence type="ECO:0000313" key="4">
    <source>
        <dbReference type="Proteomes" id="UP000760860"/>
    </source>
</evidence>
<accession>A0A8T1H3T4</accession>
<proteinExistence type="predicted"/>
<reference evidence="3" key="1">
    <citation type="submission" date="2018-05" db="EMBL/GenBank/DDBJ databases">
        <title>Effector identification in a new, highly contiguous assembly of the strawberry crown rot pathogen Phytophthora cactorum.</title>
        <authorList>
            <person name="Armitage A.D."/>
            <person name="Nellist C.F."/>
            <person name="Bates H."/>
            <person name="Vickerstaff R.J."/>
            <person name="Harrison R.J."/>
        </authorList>
    </citation>
    <scope>NUCLEOTIDE SEQUENCE</scope>
    <source>
        <strain evidence="2">4040</strain>
        <strain evidence="3">P421</strain>
    </source>
</reference>
<evidence type="ECO:0000256" key="1">
    <source>
        <dbReference type="SAM" id="MobiDB-lite"/>
    </source>
</evidence>
<sequence>MKGQRSPTVPTNQQTCGRRSKSQARAVVITGVGVTNVVDGGTTRGRTTRLRRKLAEGQATVVTKKVELDKTSVGLPAYEESHRRPVKHRHYTK</sequence>
<dbReference type="Proteomes" id="UP000760860">
    <property type="component" value="Unassembled WGS sequence"/>
</dbReference>
<dbReference type="AlphaFoldDB" id="A0A8T1H3T4"/>
<organism evidence="3 4">
    <name type="scientific">Phytophthora cactorum</name>
    <dbReference type="NCBI Taxonomy" id="29920"/>
    <lineage>
        <taxon>Eukaryota</taxon>
        <taxon>Sar</taxon>
        <taxon>Stramenopiles</taxon>
        <taxon>Oomycota</taxon>
        <taxon>Peronosporomycetes</taxon>
        <taxon>Peronosporales</taxon>
        <taxon>Peronosporaceae</taxon>
        <taxon>Phytophthora</taxon>
    </lineage>
</organism>
<evidence type="ECO:0000313" key="3">
    <source>
        <dbReference type="EMBL" id="KAG3205358.1"/>
    </source>
</evidence>
<protein>
    <submittedName>
        <fullName evidence="3">Uncharacterized protein</fullName>
    </submittedName>
</protein>
<dbReference type="Proteomes" id="UP000736787">
    <property type="component" value="Unassembled WGS sequence"/>
</dbReference>
<name>A0A8T1H3T4_9STRA</name>
<feature type="region of interest" description="Disordered" evidence="1">
    <location>
        <begin position="1"/>
        <end position="22"/>
    </location>
</feature>
<feature type="compositionally biased region" description="Polar residues" evidence="1">
    <location>
        <begin position="1"/>
        <end position="17"/>
    </location>
</feature>
<comment type="caution">
    <text evidence="3">The sequence shown here is derived from an EMBL/GenBank/DDBJ whole genome shotgun (WGS) entry which is preliminary data.</text>
</comment>